<dbReference type="Gene3D" id="3.10.50.10">
    <property type="match status" value="1"/>
</dbReference>
<keyword evidence="3" id="KW-0732">Signal</keyword>
<dbReference type="AlphaFoldDB" id="F1L5D8"/>
<comment type="similarity">
    <text evidence="1">Belongs to the glycosyl hydrolase 18 family.</text>
</comment>
<protein>
    <recommendedName>
        <fullName evidence="2">Chitinase domain-containing protein 1</fullName>
    </recommendedName>
</protein>
<evidence type="ECO:0000256" key="2">
    <source>
        <dbReference type="ARBA" id="ARBA00040976"/>
    </source>
</evidence>
<dbReference type="Gene3D" id="3.20.20.80">
    <property type="entry name" value="Glycosidases"/>
    <property type="match status" value="1"/>
</dbReference>
<feature type="domain" description="GH18" evidence="4">
    <location>
        <begin position="91"/>
        <end position="405"/>
    </location>
</feature>
<dbReference type="PROSITE" id="PS51910">
    <property type="entry name" value="GH18_2"/>
    <property type="match status" value="1"/>
</dbReference>
<dbReference type="SUPFAM" id="SSF51445">
    <property type="entry name" value="(Trans)glycosidases"/>
    <property type="match status" value="1"/>
</dbReference>
<feature type="signal peptide" evidence="3">
    <location>
        <begin position="1"/>
        <end position="24"/>
    </location>
</feature>
<dbReference type="GO" id="GO:0005975">
    <property type="term" value="P:carbohydrate metabolic process"/>
    <property type="evidence" value="ECO:0007669"/>
    <property type="project" value="InterPro"/>
</dbReference>
<reference evidence="5" key="1">
    <citation type="journal article" date="2011" name="Genome Res.">
        <title>Deep small RNA sequencing from the nematode Ascaris reveals conservation, functional diversification, and novel developmental profiles.</title>
        <authorList>
            <person name="Wang J."/>
            <person name="Czech B."/>
            <person name="Crunk A."/>
            <person name="Wallace A."/>
            <person name="Mitreva M."/>
            <person name="Hannon G.J."/>
            <person name="Davis R.E."/>
        </authorList>
    </citation>
    <scope>NUCLEOTIDE SEQUENCE</scope>
</reference>
<evidence type="ECO:0000259" key="4">
    <source>
        <dbReference type="PROSITE" id="PS51910"/>
    </source>
</evidence>
<dbReference type="SMART" id="SM00636">
    <property type="entry name" value="Glyco_18"/>
    <property type="match status" value="1"/>
</dbReference>
<dbReference type="EMBL" id="JI171687">
    <property type="protein sequence ID" value="ADY45342.1"/>
    <property type="molecule type" value="mRNA"/>
</dbReference>
<evidence type="ECO:0000313" key="5">
    <source>
        <dbReference type="EMBL" id="ADY45342.1"/>
    </source>
</evidence>
<evidence type="ECO:0000256" key="1">
    <source>
        <dbReference type="ARBA" id="ARBA00009336"/>
    </source>
</evidence>
<name>F1L5D8_ASCSU</name>
<dbReference type="PANTHER" id="PTHR46066:SF2">
    <property type="entry name" value="CHITINASE DOMAIN-CONTAINING PROTEIN 1"/>
    <property type="match status" value="1"/>
</dbReference>
<dbReference type="GO" id="GO:0070492">
    <property type="term" value="F:oligosaccharide binding"/>
    <property type="evidence" value="ECO:0007669"/>
    <property type="project" value="TreeGrafter"/>
</dbReference>
<dbReference type="InterPro" id="IPR017853">
    <property type="entry name" value="GH"/>
</dbReference>
<accession>F1L5D8</accession>
<dbReference type="InterPro" id="IPR011583">
    <property type="entry name" value="Chitinase_II/V-like_cat"/>
</dbReference>
<proteinExistence type="evidence at transcript level"/>
<organism evidence="5">
    <name type="scientific">Ascaris suum</name>
    <name type="common">Pig roundworm</name>
    <name type="synonym">Ascaris lumbricoides</name>
    <dbReference type="NCBI Taxonomy" id="6253"/>
    <lineage>
        <taxon>Eukaryota</taxon>
        <taxon>Metazoa</taxon>
        <taxon>Ecdysozoa</taxon>
        <taxon>Nematoda</taxon>
        <taxon>Chromadorea</taxon>
        <taxon>Rhabditida</taxon>
        <taxon>Spirurina</taxon>
        <taxon>Ascaridomorpha</taxon>
        <taxon>Ascaridoidea</taxon>
        <taxon>Ascarididae</taxon>
        <taxon>Ascaris</taxon>
    </lineage>
</organism>
<feature type="chain" id="PRO_5030168637" description="Chitinase domain-containing protein 1" evidence="3">
    <location>
        <begin position="25"/>
        <end position="405"/>
    </location>
</feature>
<dbReference type="Pfam" id="PF00704">
    <property type="entry name" value="Glyco_hydro_18"/>
    <property type="match status" value="1"/>
</dbReference>
<dbReference type="InterPro" id="IPR001223">
    <property type="entry name" value="Glyco_hydro18_cat"/>
</dbReference>
<dbReference type="GO" id="GO:0008061">
    <property type="term" value="F:chitin binding"/>
    <property type="evidence" value="ECO:0007669"/>
    <property type="project" value="InterPro"/>
</dbReference>
<dbReference type="PANTHER" id="PTHR46066">
    <property type="entry name" value="CHITINASE DOMAIN-CONTAINING PROTEIN 1 FAMILY MEMBER"/>
    <property type="match status" value="1"/>
</dbReference>
<sequence length="405" mass="46588">MVAKHSTWYHIILLITAVIILCEGTLSKSDRKPKINKRKSTTIGNEAINVVRDTPKTTEFHQLKINPDEVSLSEVLAKHEQLDIGEKKFDMPTLGYVTPWNNHGYNVAKWAAKKFTHISPVWFQFKPATIDGQRTCSIGGTHDIDQGWLRDIQSNNSEIVFVPRFIMEGWMGSTVNDFLYDEMWQRRCIQAIVDLIERNEMQGAVMEMWLQLITMTRGQLKQEMMELVTSWADYFHAKDLEFILPLNPPLNEAYEYNGIMSPEEFTEVAKHVDYINVMLYDYHTERPAGVAPIEWIQRNMEFLLRESPVSSSKVLLGLNFYGFEFTATKVEAITSSRYLEHIKSDNALLSWDDTASEHFVSVGNILCYYPTLASLSARLQYAKQMNMGVGIWEIGQGLNYFTSLL</sequence>
<evidence type="ECO:0000256" key="3">
    <source>
        <dbReference type="SAM" id="SignalP"/>
    </source>
</evidence>
<dbReference type="GO" id="GO:0012505">
    <property type="term" value="C:endomembrane system"/>
    <property type="evidence" value="ECO:0007669"/>
    <property type="project" value="TreeGrafter"/>
</dbReference>
<dbReference type="InterPro" id="IPR029070">
    <property type="entry name" value="Chitinase_insertion_sf"/>
</dbReference>